<name>A0A269PGX5_9CORY</name>
<dbReference type="EMBL" id="NQMQ01000001">
    <property type="protein sequence ID" value="PAJ71348.1"/>
    <property type="molecule type" value="Genomic_DNA"/>
</dbReference>
<organism evidence="1 2">
    <name type="scientific">Corynebacterium hadale</name>
    <dbReference type="NCBI Taxonomy" id="2026255"/>
    <lineage>
        <taxon>Bacteria</taxon>
        <taxon>Bacillati</taxon>
        <taxon>Actinomycetota</taxon>
        <taxon>Actinomycetes</taxon>
        <taxon>Mycobacteriales</taxon>
        <taxon>Corynebacteriaceae</taxon>
        <taxon>Corynebacterium</taxon>
    </lineage>
</organism>
<proteinExistence type="predicted"/>
<protein>
    <submittedName>
        <fullName evidence="1">Uncharacterized protein</fullName>
    </submittedName>
</protein>
<gene>
    <name evidence="1" type="ORF">CIG21_01100</name>
</gene>
<evidence type="ECO:0000313" key="1">
    <source>
        <dbReference type="EMBL" id="PAJ71348.1"/>
    </source>
</evidence>
<accession>A0A269PGX5</accession>
<dbReference type="RefSeq" id="WP_095275260.1">
    <property type="nucleotide sequence ID" value="NZ_CP047655.1"/>
</dbReference>
<reference evidence="1 2" key="1">
    <citation type="submission" date="2017-08" db="EMBL/GenBank/DDBJ databases">
        <authorList>
            <person name="de Groot N.N."/>
        </authorList>
    </citation>
    <scope>NUCLEOTIDE SEQUENCE [LARGE SCALE GENOMIC DNA]</scope>
    <source>
        <strain evidence="1 2">NBT06-6</strain>
    </source>
</reference>
<dbReference type="InterPro" id="IPR024047">
    <property type="entry name" value="MM3350-like_sf"/>
</dbReference>
<dbReference type="AlphaFoldDB" id="A0A269PGX5"/>
<comment type="caution">
    <text evidence="1">The sequence shown here is derived from an EMBL/GenBank/DDBJ whole genome shotgun (WGS) entry which is preliminary data.</text>
</comment>
<dbReference type="Proteomes" id="UP000215771">
    <property type="component" value="Unassembled WGS sequence"/>
</dbReference>
<sequence length="253" mass="27372">MGSTLYSEHLAPVIQLSPGATFMVRVALASDEEIYRWVGLDSTTTIDECREIIAALFGIEEKVGTPEQGMLIDVLSSPGDTATFTWGLWWFTMQLADIYPGTSDGPVCVAGEGAFGGADLDLDAVRQQLAASQLRPEVREVIHRAESFDFVPLLQVIADGEPSLPAQERARLASLLPESVGKTSDAFWVHVLVMACFADAPTTRKLALGLMCALGWEDTDADEVFTLSRAGEAFVGDLSAVDRLEILRELLHG</sequence>
<evidence type="ECO:0000313" key="2">
    <source>
        <dbReference type="Proteomes" id="UP000215771"/>
    </source>
</evidence>
<dbReference type="SUPFAM" id="SSF159941">
    <property type="entry name" value="MM3350-like"/>
    <property type="match status" value="1"/>
</dbReference>